<reference evidence="1 2" key="1">
    <citation type="submission" date="2011-09" db="EMBL/GenBank/DDBJ databases">
        <authorList>
            <person name="Pope W.H."/>
            <person name="Pedulla M.L."/>
            <person name="Ford M.E."/>
            <person name="Peebles C.L."/>
            <person name="Hatfull G.H."/>
            <person name="Hendrix R.W."/>
        </authorList>
    </citation>
    <scope>NUCLEOTIDE SEQUENCE [LARGE SCALE GENOMIC DNA]</scope>
    <source>
        <strain evidence="1">G</strain>
    </source>
</reference>
<dbReference type="RefSeq" id="YP_009015829.1">
    <property type="nucleotide sequence ID" value="NC_023719.1"/>
</dbReference>
<proteinExistence type="predicted"/>
<keyword evidence="2" id="KW-1185">Reference proteome</keyword>
<accession>G3MAR7</accession>
<protein>
    <submittedName>
        <fullName evidence="1">Gp526</fullName>
    </submittedName>
</protein>
<evidence type="ECO:0000313" key="1">
    <source>
        <dbReference type="EMBL" id="AEO93784.1"/>
    </source>
</evidence>
<gene>
    <name evidence="1" type="primary">526</name>
    <name evidence="1" type="ORF">G_526</name>
</gene>
<dbReference type="KEGG" id="vg:18563740"/>
<dbReference type="EMBL" id="JN638751">
    <property type="protein sequence ID" value="AEO93784.1"/>
    <property type="molecule type" value="Genomic_DNA"/>
</dbReference>
<dbReference type="Proteomes" id="UP000009273">
    <property type="component" value="Segment"/>
</dbReference>
<sequence length="107" mass="12372">MVDKNKIIIPHLRNDVLNYLNEIVGFDKLPTRGMQFSGNYSCFITEKRTIYIVIPVVLDKSGQLYKIVNNVLKQKLNIDLSFCEILQNVLVNESKILEFQLPEKGMI</sequence>
<organism evidence="1 2">
    <name type="scientific">Bacillus phage G</name>
    <dbReference type="NCBI Taxonomy" id="2884420"/>
    <lineage>
        <taxon>Viruses</taxon>
        <taxon>Duplodnaviria</taxon>
        <taxon>Heunggongvirae</taxon>
        <taxon>Uroviricota</taxon>
        <taxon>Caudoviricetes</taxon>
        <taxon>Donellivirus</taxon>
        <taxon>Donellivirus gee</taxon>
    </lineage>
</organism>
<evidence type="ECO:0000313" key="2">
    <source>
        <dbReference type="Proteomes" id="UP000009273"/>
    </source>
</evidence>
<name>G3MAR7_9CAUD</name>
<dbReference type="GeneID" id="18563740"/>